<evidence type="ECO:0000256" key="2">
    <source>
        <dbReference type="ARBA" id="ARBA00022980"/>
    </source>
</evidence>
<name>A0A4P9ZP97_9FUNG</name>
<dbReference type="EMBL" id="ML002976">
    <property type="protein sequence ID" value="RKP35045.1"/>
    <property type="molecule type" value="Genomic_DNA"/>
</dbReference>
<dbReference type="InterPro" id="IPR000307">
    <property type="entry name" value="Ribosomal_bS16"/>
</dbReference>
<evidence type="ECO:0000256" key="3">
    <source>
        <dbReference type="ARBA" id="ARBA00023274"/>
    </source>
</evidence>
<comment type="similarity">
    <text evidence="1">Belongs to the bacterial ribosomal protein bS16 family.</text>
</comment>
<dbReference type="Proteomes" id="UP000268162">
    <property type="component" value="Unassembled WGS sequence"/>
</dbReference>
<dbReference type="GO" id="GO:0032543">
    <property type="term" value="P:mitochondrial translation"/>
    <property type="evidence" value="ECO:0007669"/>
    <property type="project" value="TreeGrafter"/>
</dbReference>
<dbReference type="PANTHER" id="PTHR12919">
    <property type="entry name" value="30S RIBOSOMAL PROTEIN S16"/>
    <property type="match status" value="1"/>
</dbReference>
<evidence type="ECO:0000313" key="5">
    <source>
        <dbReference type="EMBL" id="RKP35045.1"/>
    </source>
</evidence>
<feature type="region of interest" description="Disordered" evidence="4">
    <location>
        <begin position="82"/>
        <end position="119"/>
    </location>
</feature>
<dbReference type="InterPro" id="IPR023803">
    <property type="entry name" value="Ribosomal_bS16_dom_sf"/>
</dbReference>
<dbReference type="Pfam" id="PF00886">
    <property type="entry name" value="Ribosomal_S16"/>
    <property type="match status" value="1"/>
</dbReference>
<evidence type="ECO:0000256" key="1">
    <source>
        <dbReference type="ARBA" id="ARBA00006668"/>
    </source>
</evidence>
<organism evidence="5 6">
    <name type="scientific">Dimargaris cristalligena</name>
    <dbReference type="NCBI Taxonomy" id="215637"/>
    <lineage>
        <taxon>Eukaryota</taxon>
        <taxon>Fungi</taxon>
        <taxon>Fungi incertae sedis</taxon>
        <taxon>Zoopagomycota</taxon>
        <taxon>Kickxellomycotina</taxon>
        <taxon>Dimargaritomycetes</taxon>
        <taxon>Dimargaritales</taxon>
        <taxon>Dimargaritaceae</taxon>
        <taxon>Dimargaris</taxon>
    </lineage>
</organism>
<protein>
    <submittedName>
        <fullName evidence="5">30S ribosomal protein S16</fullName>
    </submittedName>
</protein>
<dbReference type="AlphaFoldDB" id="A0A4P9ZP97"/>
<dbReference type="GO" id="GO:0005763">
    <property type="term" value="C:mitochondrial small ribosomal subunit"/>
    <property type="evidence" value="ECO:0007669"/>
    <property type="project" value="TreeGrafter"/>
</dbReference>
<dbReference type="SUPFAM" id="SSF54565">
    <property type="entry name" value="Ribosomal protein S16"/>
    <property type="match status" value="1"/>
</dbReference>
<dbReference type="HAMAP" id="MF_00385">
    <property type="entry name" value="Ribosomal_bS16"/>
    <property type="match status" value="1"/>
</dbReference>
<proteinExistence type="inferred from homology"/>
<evidence type="ECO:0000313" key="6">
    <source>
        <dbReference type="Proteomes" id="UP000268162"/>
    </source>
</evidence>
<keyword evidence="3" id="KW-0687">Ribonucleoprotein</keyword>
<feature type="compositionally biased region" description="Low complexity" evidence="4">
    <location>
        <begin position="109"/>
        <end position="119"/>
    </location>
</feature>
<gene>
    <name evidence="5" type="ORF">BJ085DRAFT_14316</name>
</gene>
<evidence type="ECO:0000256" key="4">
    <source>
        <dbReference type="SAM" id="MobiDB-lite"/>
    </source>
</evidence>
<dbReference type="Gene3D" id="3.30.1320.10">
    <property type="match status" value="1"/>
</dbReference>
<dbReference type="NCBIfam" id="TIGR00002">
    <property type="entry name" value="S16"/>
    <property type="match status" value="1"/>
</dbReference>
<keyword evidence="6" id="KW-1185">Reference proteome</keyword>
<accession>A0A4P9ZP97</accession>
<keyword evidence="2 5" id="KW-0689">Ribosomal protein</keyword>
<dbReference type="PANTHER" id="PTHR12919:SF20">
    <property type="entry name" value="SMALL RIBOSOMAL SUBUNIT PROTEIN BS16M"/>
    <property type="match status" value="1"/>
</dbReference>
<reference evidence="6" key="1">
    <citation type="journal article" date="2018" name="Nat. Microbiol.">
        <title>Leveraging single-cell genomics to expand the fungal tree of life.</title>
        <authorList>
            <person name="Ahrendt S.R."/>
            <person name="Quandt C.A."/>
            <person name="Ciobanu D."/>
            <person name="Clum A."/>
            <person name="Salamov A."/>
            <person name="Andreopoulos B."/>
            <person name="Cheng J.F."/>
            <person name="Woyke T."/>
            <person name="Pelin A."/>
            <person name="Henrissat B."/>
            <person name="Reynolds N.K."/>
            <person name="Benny G.L."/>
            <person name="Smith M.E."/>
            <person name="James T.Y."/>
            <person name="Grigoriev I.V."/>
        </authorList>
    </citation>
    <scope>NUCLEOTIDE SEQUENCE [LARGE SCALE GENOMIC DNA]</scope>
    <source>
        <strain evidence="6">RSA 468</strain>
    </source>
</reference>
<dbReference type="GO" id="GO:0003735">
    <property type="term" value="F:structural constituent of ribosome"/>
    <property type="evidence" value="ECO:0007669"/>
    <property type="project" value="InterPro"/>
</dbReference>
<dbReference type="STRING" id="215637.A0A4P9ZP97"/>
<sequence>MVVRIRFTMHGSKRKPLFHIVAANCRTRRNSKPLEYLGKFSPLPDPTGTKQVELNLERAQYWLSVGAQPSDSARKLLEKAGLMPPKPAPWRNIPVESAKISPVSENKEAASSGSAESSS</sequence>